<name>A0A6J6VT42_9ZZZZ</name>
<accession>A0A6J6VT42</accession>
<proteinExistence type="predicted"/>
<feature type="transmembrane region" description="Helical" evidence="1">
    <location>
        <begin position="17"/>
        <end position="36"/>
    </location>
</feature>
<feature type="domain" description="Putative Flp pilus-assembly TadG-like N-terminal" evidence="2">
    <location>
        <begin position="15"/>
        <end position="61"/>
    </location>
</feature>
<evidence type="ECO:0000259" key="2">
    <source>
        <dbReference type="Pfam" id="PF13400"/>
    </source>
</evidence>
<evidence type="ECO:0000313" key="3">
    <source>
        <dbReference type="EMBL" id="CAB4775280.1"/>
    </source>
</evidence>
<keyword evidence="1" id="KW-0812">Transmembrane</keyword>
<dbReference type="Pfam" id="PF13400">
    <property type="entry name" value="Tad"/>
    <property type="match status" value="1"/>
</dbReference>
<organism evidence="3">
    <name type="scientific">freshwater metagenome</name>
    <dbReference type="NCBI Taxonomy" id="449393"/>
    <lineage>
        <taxon>unclassified sequences</taxon>
        <taxon>metagenomes</taxon>
        <taxon>ecological metagenomes</taxon>
    </lineage>
</organism>
<keyword evidence="1" id="KW-0472">Membrane</keyword>
<gene>
    <name evidence="3" type="ORF">UFOPK2928_00405</name>
</gene>
<sequence length="137" mass="14499">MEGGLVVQRPIEDRGSITAFVVMLVMTFVACAGLAVDGGRLVAAKVQLADQAENTARAGAQEIMALRTGDPKVDVDRAITTAEDFMAWHQIRGEVSATPSEVTVTTTRVVSMSILVLFGIGSRLITAQRSARPVTSP</sequence>
<evidence type="ECO:0000256" key="1">
    <source>
        <dbReference type="SAM" id="Phobius"/>
    </source>
</evidence>
<protein>
    <submittedName>
        <fullName evidence="3">Unannotated protein</fullName>
    </submittedName>
</protein>
<dbReference type="AlphaFoldDB" id="A0A6J6VT42"/>
<dbReference type="EMBL" id="CAEZZY010000028">
    <property type="protein sequence ID" value="CAB4775280.1"/>
    <property type="molecule type" value="Genomic_DNA"/>
</dbReference>
<reference evidence="3" key="1">
    <citation type="submission" date="2020-05" db="EMBL/GenBank/DDBJ databases">
        <authorList>
            <person name="Chiriac C."/>
            <person name="Salcher M."/>
            <person name="Ghai R."/>
            <person name="Kavagutti S V."/>
        </authorList>
    </citation>
    <scope>NUCLEOTIDE SEQUENCE</scope>
</reference>
<keyword evidence="1" id="KW-1133">Transmembrane helix</keyword>
<dbReference type="InterPro" id="IPR028087">
    <property type="entry name" value="Tad_N"/>
</dbReference>